<organism evidence="15">
    <name type="scientific">mine drainage metagenome</name>
    <dbReference type="NCBI Taxonomy" id="410659"/>
    <lineage>
        <taxon>unclassified sequences</taxon>
        <taxon>metagenomes</taxon>
        <taxon>ecological metagenomes</taxon>
    </lineage>
</organism>
<dbReference type="GO" id="GO:0006284">
    <property type="term" value="P:base-excision repair"/>
    <property type="evidence" value="ECO:0007669"/>
    <property type="project" value="InterPro"/>
</dbReference>
<keyword evidence="12" id="KW-0234">DNA repair</keyword>
<dbReference type="GO" id="GO:0035485">
    <property type="term" value="F:adenine/guanine mispair binding"/>
    <property type="evidence" value="ECO:0007669"/>
    <property type="project" value="TreeGrafter"/>
</dbReference>
<keyword evidence="13" id="KW-0326">Glycosidase</keyword>
<evidence type="ECO:0000256" key="5">
    <source>
        <dbReference type="ARBA" id="ARBA00022023"/>
    </source>
</evidence>
<dbReference type="InterPro" id="IPR029119">
    <property type="entry name" value="MutY_C"/>
</dbReference>
<keyword evidence="10" id="KW-0408">Iron</keyword>
<evidence type="ECO:0000256" key="7">
    <source>
        <dbReference type="ARBA" id="ARBA00022723"/>
    </source>
</evidence>
<dbReference type="PROSITE" id="PS01155">
    <property type="entry name" value="ENDONUCLEASE_III_2"/>
    <property type="match status" value="1"/>
</dbReference>
<comment type="similarity">
    <text evidence="3">Belongs to the Nth/MutY family.</text>
</comment>
<dbReference type="GO" id="GO:0046872">
    <property type="term" value="F:metal ion binding"/>
    <property type="evidence" value="ECO:0007669"/>
    <property type="project" value="UniProtKB-KW"/>
</dbReference>
<accession>T1BL86</accession>
<dbReference type="InterPro" id="IPR023170">
    <property type="entry name" value="HhH_base_excis_C"/>
</dbReference>
<evidence type="ECO:0000256" key="2">
    <source>
        <dbReference type="ARBA" id="ARBA00001966"/>
    </source>
</evidence>
<keyword evidence="7" id="KW-0479">Metal-binding</keyword>
<dbReference type="PROSITE" id="PS51462">
    <property type="entry name" value="NUDIX"/>
    <property type="match status" value="1"/>
</dbReference>
<dbReference type="InterPro" id="IPR015797">
    <property type="entry name" value="NUDIX_hydrolase-like_dom_sf"/>
</dbReference>
<dbReference type="InterPro" id="IPR003265">
    <property type="entry name" value="HhH-GPD_domain"/>
</dbReference>
<dbReference type="Pfam" id="PF14815">
    <property type="entry name" value="NUDIX_4"/>
    <property type="match status" value="1"/>
</dbReference>
<dbReference type="GO" id="GO:0051539">
    <property type="term" value="F:4 iron, 4 sulfur cluster binding"/>
    <property type="evidence" value="ECO:0007669"/>
    <property type="project" value="UniProtKB-KW"/>
</dbReference>
<evidence type="ECO:0000313" key="15">
    <source>
        <dbReference type="EMBL" id="EQD54705.1"/>
    </source>
</evidence>
<evidence type="ECO:0000256" key="6">
    <source>
        <dbReference type="ARBA" id="ARBA00022485"/>
    </source>
</evidence>
<dbReference type="CDD" id="cd03425">
    <property type="entry name" value="NUDIX_MutT_NudA_like"/>
    <property type="match status" value="1"/>
</dbReference>
<dbReference type="SMART" id="SM00478">
    <property type="entry name" value="ENDO3c"/>
    <property type="match status" value="1"/>
</dbReference>
<dbReference type="InterPro" id="IPR020084">
    <property type="entry name" value="NUDIX_hydrolase_CS"/>
</dbReference>
<dbReference type="Gene3D" id="1.10.1670.10">
    <property type="entry name" value="Helix-hairpin-Helix base-excision DNA repair enzymes (C-terminal)"/>
    <property type="match status" value="1"/>
</dbReference>
<dbReference type="PRINTS" id="PR00502">
    <property type="entry name" value="NUDIXFAMILY"/>
</dbReference>
<dbReference type="InterPro" id="IPR044298">
    <property type="entry name" value="MIG/MutY"/>
</dbReference>
<dbReference type="SUPFAM" id="SSF48150">
    <property type="entry name" value="DNA-glycosylase"/>
    <property type="match status" value="1"/>
</dbReference>
<evidence type="ECO:0000256" key="8">
    <source>
        <dbReference type="ARBA" id="ARBA00022763"/>
    </source>
</evidence>
<dbReference type="GO" id="GO:0032357">
    <property type="term" value="F:oxidized purine DNA binding"/>
    <property type="evidence" value="ECO:0007669"/>
    <property type="project" value="TreeGrafter"/>
</dbReference>
<evidence type="ECO:0000256" key="11">
    <source>
        <dbReference type="ARBA" id="ARBA00023014"/>
    </source>
</evidence>
<evidence type="ECO:0000256" key="9">
    <source>
        <dbReference type="ARBA" id="ARBA00022801"/>
    </source>
</evidence>
<keyword evidence="8" id="KW-0227">DNA damage</keyword>
<dbReference type="InterPro" id="IPR011257">
    <property type="entry name" value="DNA_glycosylase"/>
</dbReference>
<dbReference type="GO" id="GO:0000701">
    <property type="term" value="F:purine-specific mismatch base pair DNA N-glycosylase activity"/>
    <property type="evidence" value="ECO:0007669"/>
    <property type="project" value="UniProtKB-EC"/>
</dbReference>
<dbReference type="EMBL" id="AUZY01006335">
    <property type="protein sequence ID" value="EQD54705.1"/>
    <property type="molecule type" value="Genomic_DNA"/>
</dbReference>
<evidence type="ECO:0000256" key="1">
    <source>
        <dbReference type="ARBA" id="ARBA00000843"/>
    </source>
</evidence>
<dbReference type="PROSITE" id="PS00893">
    <property type="entry name" value="NUDIX_BOX"/>
    <property type="match status" value="1"/>
</dbReference>
<dbReference type="CDD" id="cd00056">
    <property type="entry name" value="ENDO3c"/>
    <property type="match status" value="1"/>
</dbReference>
<feature type="non-terminal residue" evidence="15">
    <location>
        <position position="1"/>
    </location>
</feature>
<dbReference type="Pfam" id="PF00730">
    <property type="entry name" value="HhH-GPD"/>
    <property type="match status" value="1"/>
</dbReference>
<evidence type="ECO:0000256" key="3">
    <source>
        <dbReference type="ARBA" id="ARBA00008343"/>
    </source>
</evidence>
<evidence type="ECO:0000256" key="13">
    <source>
        <dbReference type="ARBA" id="ARBA00023295"/>
    </source>
</evidence>
<dbReference type="Gene3D" id="3.90.79.10">
    <property type="entry name" value="Nucleoside Triphosphate Pyrophosphohydrolase"/>
    <property type="match status" value="1"/>
</dbReference>
<evidence type="ECO:0000256" key="12">
    <source>
        <dbReference type="ARBA" id="ARBA00023204"/>
    </source>
</evidence>
<reference evidence="15" key="1">
    <citation type="submission" date="2013-08" db="EMBL/GenBank/DDBJ databases">
        <authorList>
            <person name="Mendez C."/>
            <person name="Richter M."/>
            <person name="Ferrer M."/>
            <person name="Sanchez J."/>
        </authorList>
    </citation>
    <scope>NUCLEOTIDE SEQUENCE</scope>
</reference>
<evidence type="ECO:0000256" key="4">
    <source>
        <dbReference type="ARBA" id="ARBA00012045"/>
    </source>
</evidence>
<evidence type="ECO:0000259" key="14">
    <source>
        <dbReference type="PROSITE" id="PS51462"/>
    </source>
</evidence>
<keyword evidence="6" id="KW-0004">4Fe-4S</keyword>
<proteinExistence type="inferred from homology"/>
<dbReference type="InterPro" id="IPR000086">
    <property type="entry name" value="NUDIX_hydrolase_dom"/>
</dbReference>
<dbReference type="InterPro" id="IPR004036">
    <property type="entry name" value="Endonuclease-III-like_CS2"/>
</dbReference>
<dbReference type="PANTHER" id="PTHR42944">
    <property type="entry name" value="ADENINE DNA GLYCOSYLASE"/>
    <property type="match status" value="1"/>
</dbReference>
<sequence>GRRGTAKAPNAATTRALLAWFRTTRRELPWRRRRDPYRVWVAEVLLQQTPVDQVVPYFERFVARFPTVRSLARAHEAQILKVWEGAGYYARARNLGAAARDLVRRHRGRLPRTVPELEELPGVGPYTARAVASLAFGAPTVALEANGKRVAARWWVERGDVQTTAVARVLERRLTELLPEDSPGEFNEALMELGETVCLPVLPQCERCPVSMTCQAYAMLESPGSIPVRSPRRRKPHLRAAVLVVQSAGRFLIQRRGPGGMLAGLYEFPGGKIERGESPEAAARRELEEETGLRVPGRIEPIGIVHHSYSHFSVDMHVYRARLPRIRRVRTDHDRRWASRAQIQRLPLPKATEKILHLLRRTGNERVRRRSMPPNARI</sequence>
<dbReference type="SUPFAM" id="SSF55811">
    <property type="entry name" value="Nudix"/>
    <property type="match status" value="1"/>
</dbReference>
<feature type="domain" description="Nudix hydrolase" evidence="14">
    <location>
        <begin position="235"/>
        <end position="361"/>
    </location>
</feature>
<evidence type="ECO:0000256" key="10">
    <source>
        <dbReference type="ARBA" id="ARBA00023004"/>
    </source>
</evidence>
<comment type="caution">
    <text evidence="15">The sequence shown here is derived from an EMBL/GenBank/DDBJ whole genome shotgun (WGS) entry which is preliminary data.</text>
</comment>
<dbReference type="GO" id="GO:0034039">
    <property type="term" value="F:8-oxo-7,8-dihydroguanine DNA N-glycosylase activity"/>
    <property type="evidence" value="ECO:0007669"/>
    <property type="project" value="TreeGrafter"/>
</dbReference>
<dbReference type="InterPro" id="IPR020476">
    <property type="entry name" value="Nudix_hydrolase"/>
</dbReference>
<dbReference type="AlphaFoldDB" id="T1BL86"/>
<dbReference type="InterPro" id="IPR000445">
    <property type="entry name" value="HhH_motif"/>
</dbReference>
<reference evidence="15" key="2">
    <citation type="journal article" date="2014" name="ISME J.">
        <title>Microbial stratification in low pH oxic and suboxic macroscopic growths along an acid mine drainage.</title>
        <authorList>
            <person name="Mendez-Garcia C."/>
            <person name="Mesa V."/>
            <person name="Sprenger R.R."/>
            <person name="Richter M."/>
            <person name="Diez M.S."/>
            <person name="Solano J."/>
            <person name="Bargiela R."/>
            <person name="Golyshina O.V."/>
            <person name="Manteca A."/>
            <person name="Ramos J.L."/>
            <person name="Gallego J.R."/>
            <person name="Llorente I."/>
            <person name="Martins Dos Santos V.A."/>
            <person name="Jensen O.N."/>
            <person name="Pelaez A.I."/>
            <person name="Sanchez J."/>
            <person name="Ferrer M."/>
        </authorList>
    </citation>
    <scope>NUCLEOTIDE SEQUENCE</scope>
</reference>
<name>T1BL86_9ZZZZ</name>
<dbReference type="Gene3D" id="1.10.340.30">
    <property type="entry name" value="Hypothetical protein, domain 2"/>
    <property type="match status" value="1"/>
</dbReference>
<dbReference type="GO" id="GO:0006298">
    <property type="term" value="P:mismatch repair"/>
    <property type="evidence" value="ECO:0007669"/>
    <property type="project" value="TreeGrafter"/>
</dbReference>
<comment type="catalytic activity">
    <reaction evidence="1">
        <text>Hydrolyzes free adenine bases from 7,8-dihydro-8-oxoguanine:adenine mismatched double-stranded DNA, leaving an apurinic site.</text>
        <dbReference type="EC" id="3.2.2.31"/>
    </reaction>
</comment>
<dbReference type="Pfam" id="PF00633">
    <property type="entry name" value="HHH"/>
    <property type="match status" value="1"/>
</dbReference>
<protein>
    <recommendedName>
        <fullName evidence="5">Adenine DNA glycosylase</fullName>
        <ecNumber evidence="4">3.2.2.31</ecNumber>
    </recommendedName>
</protein>
<dbReference type="PANTHER" id="PTHR42944:SF1">
    <property type="entry name" value="ADENINE DNA GLYCOSYLASE"/>
    <property type="match status" value="1"/>
</dbReference>
<dbReference type="FunFam" id="1.10.340.30:FF:000002">
    <property type="entry name" value="Adenine DNA glycosylase"/>
    <property type="match status" value="1"/>
</dbReference>
<dbReference type="EC" id="3.2.2.31" evidence="4"/>
<comment type="cofactor">
    <cofactor evidence="2">
        <name>[4Fe-4S] cluster</name>
        <dbReference type="ChEBI" id="CHEBI:49883"/>
    </cofactor>
</comment>
<gene>
    <name evidence="15" type="ORF">B1B_09551</name>
</gene>
<keyword evidence="11" id="KW-0411">Iron-sulfur</keyword>
<keyword evidence="9" id="KW-0378">Hydrolase</keyword>